<keyword evidence="5" id="KW-1185">Reference proteome</keyword>
<dbReference type="PANTHER" id="PTHR33055:SF16">
    <property type="entry name" value="TRANSPOSASE FOR INSERTION SEQUENCE ELEMENT IS1547"/>
    <property type="match status" value="1"/>
</dbReference>
<protein>
    <submittedName>
        <fullName evidence="4">Transposase IS116/IS110/IS902 family protein</fullName>
    </submittedName>
</protein>
<dbReference type="PANTHER" id="PTHR33055">
    <property type="entry name" value="TRANSPOSASE FOR INSERTION SEQUENCE ELEMENT IS1111A"/>
    <property type="match status" value="1"/>
</dbReference>
<dbReference type="Pfam" id="PF02371">
    <property type="entry name" value="Transposase_20"/>
    <property type="match status" value="1"/>
</dbReference>
<feature type="compositionally biased region" description="Low complexity" evidence="1">
    <location>
        <begin position="344"/>
        <end position="355"/>
    </location>
</feature>
<dbReference type="InterPro" id="IPR047650">
    <property type="entry name" value="Transpos_IS110"/>
</dbReference>
<dbReference type="GO" id="GO:0003677">
    <property type="term" value="F:DNA binding"/>
    <property type="evidence" value="ECO:0007669"/>
    <property type="project" value="InterPro"/>
</dbReference>
<evidence type="ECO:0000256" key="1">
    <source>
        <dbReference type="SAM" id="MobiDB-lite"/>
    </source>
</evidence>
<feature type="domain" description="Transposase IS110-like N-terminal" evidence="2">
    <location>
        <begin position="4"/>
        <end position="149"/>
    </location>
</feature>
<dbReference type="GO" id="GO:0006313">
    <property type="term" value="P:DNA transposition"/>
    <property type="evidence" value="ECO:0007669"/>
    <property type="project" value="InterPro"/>
</dbReference>
<gene>
    <name evidence="4" type="ORF">HALOF300_00001</name>
</gene>
<organism evidence="4 5">
    <name type="scientific">Occultella aeris</name>
    <dbReference type="NCBI Taxonomy" id="2761496"/>
    <lineage>
        <taxon>Bacteria</taxon>
        <taxon>Bacillati</taxon>
        <taxon>Actinomycetota</taxon>
        <taxon>Actinomycetes</taxon>
        <taxon>Micrococcales</taxon>
        <taxon>Ruaniaceae</taxon>
        <taxon>Occultella</taxon>
    </lineage>
</organism>
<dbReference type="GO" id="GO:0004803">
    <property type="term" value="F:transposase activity"/>
    <property type="evidence" value="ECO:0007669"/>
    <property type="project" value="InterPro"/>
</dbReference>
<dbReference type="Proteomes" id="UP000419743">
    <property type="component" value="Unassembled WGS sequence"/>
</dbReference>
<feature type="domain" description="Transposase IS116/IS110/IS902 C-terminal" evidence="3">
    <location>
        <begin position="222"/>
        <end position="306"/>
    </location>
</feature>
<comment type="caution">
    <text evidence="4">The sequence shown here is derived from an EMBL/GenBank/DDBJ whole genome shotgun (WGS) entry which is preliminary data.</text>
</comment>
<reference evidence="4 5" key="1">
    <citation type="submission" date="2019-11" db="EMBL/GenBank/DDBJ databases">
        <authorList>
            <person name="Criscuolo A."/>
        </authorList>
    </citation>
    <scope>NUCLEOTIDE SEQUENCE [LARGE SCALE GENOMIC DNA]</scope>
    <source>
        <strain evidence="4">CIP111667</strain>
    </source>
</reference>
<dbReference type="EMBL" id="CACRYJ010000001">
    <property type="protein sequence ID" value="VZO34718.1"/>
    <property type="molecule type" value="Genomic_DNA"/>
</dbReference>
<dbReference type="Pfam" id="PF01548">
    <property type="entry name" value="DEDD_Tnp_IS110"/>
    <property type="match status" value="1"/>
</dbReference>
<proteinExistence type="predicted"/>
<accession>A0A7M4DD15</accession>
<evidence type="ECO:0000313" key="5">
    <source>
        <dbReference type="Proteomes" id="UP000419743"/>
    </source>
</evidence>
<dbReference type="InterPro" id="IPR003346">
    <property type="entry name" value="Transposase_20"/>
</dbReference>
<dbReference type="NCBIfam" id="NF033542">
    <property type="entry name" value="transpos_IS110"/>
    <property type="match status" value="1"/>
</dbReference>
<name>A0A7M4DD15_9MICO</name>
<dbReference type="AlphaFoldDB" id="A0A7M4DD15"/>
<evidence type="ECO:0000313" key="4">
    <source>
        <dbReference type="EMBL" id="VZO34718.1"/>
    </source>
</evidence>
<dbReference type="InterPro" id="IPR002525">
    <property type="entry name" value="Transp_IS110-like_N"/>
</dbReference>
<sequence>MVVVGADVHKRSHTFVAVDAVGKQVGQLTVEASTKGHLKALVWARGRFGQELTWAIEDCRHLSARLERDLLGAGQQVVRVPPKMMAQTRASARTRGKSDPIDALAVARAFLREPGLPVATHDEVSREAKLLVDRRETLVGTRTRTINSLLWRVHELDPAHAPKPRSLDLVKHQQKLREWLITREGIVAELALDELEDIIALTERIKAFDKRIGALARAQAPALLDLPGCGELTAAKLLGECAGITRFHGEAAFARHAGVAPIPVWSGNTAGRVRMTRSGNRQLNCALHRIAVTQTRLHGSLGWAYYEKKKTEGMSKREALRCLKRRLARVVYNQLNTDHQNDHTQAPPTCQPAAA</sequence>
<feature type="region of interest" description="Disordered" evidence="1">
    <location>
        <begin position="336"/>
        <end position="355"/>
    </location>
</feature>
<evidence type="ECO:0000259" key="2">
    <source>
        <dbReference type="Pfam" id="PF01548"/>
    </source>
</evidence>
<evidence type="ECO:0000259" key="3">
    <source>
        <dbReference type="Pfam" id="PF02371"/>
    </source>
</evidence>